<keyword evidence="11" id="KW-1185">Reference proteome</keyword>
<evidence type="ECO:0000256" key="3">
    <source>
        <dbReference type="ARBA" id="ARBA00022525"/>
    </source>
</evidence>
<evidence type="ECO:0000256" key="8">
    <source>
        <dbReference type="SAM" id="MobiDB-lite"/>
    </source>
</evidence>
<feature type="domain" description="Hedgehog/Intein (Hint)" evidence="9">
    <location>
        <begin position="941"/>
        <end position="1079"/>
    </location>
</feature>
<proteinExistence type="predicted"/>
<evidence type="ECO:0000313" key="10">
    <source>
        <dbReference type="EMBL" id="NGQ90005.1"/>
    </source>
</evidence>
<dbReference type="InterPro" id="IPR001343">
    <property type="entry name" value="Hemolysn_Ca-bd"/>
</dbReference>
<evidence type="ECO:0000256" key="5">
    <source>
        <dbReference type="ARBA" id="ARBA00022737"/>
    </source>
</evidence>
<reference evidence="10 11" key="1">
    <citation type="submission" date="2020-02" db="EMBL/GenBank/DDBJ databases">
        <title>Rhodobacter translucens sp. nov., a novel bacterium isolated from activated sludge.</title>
        <authorList>
            <person name="Liu J."/>
        </authorList>
    </citation>
    <scope>NUCLEOTIDE SEQUENCE [LARGE SCALE GENOMIC DNA]</scope>
    <source>
        <strain evidence="10 11">HX-7-19</strain>
    </source>
</reference>
<dbReference type="InterPro" id="IPR050557">
    <property type="entry name" value="RTX_toxin/Mannuronan_C5-epim"/>
</dbReference>
<feature type="region of interest" description="Disordered" evidence="8">
    <location>
        <begin position="766"/>
        <end position="844"/>
    </location>
</feature>
<dbReference type="EMBL" id="JAALFE010000002">
    <property type="protein sequence ID" value="NGQ90005.1"/>
    <property type="molecule type" value="Genomic_DNA"/>
</dbReference>
<dbReference type="SUPFAM" id="SSF51120">
    <property type="entry name" value="beta-Roll"/>
    <property type="match status" value="5"/>
</dbReference>
<evidence type="ECO:0000256" key="7">
    <source>
        <dbReference type="ARBA" id="ARBA00023136"/>
    </source>
</evidence>
<feature type="compositionally biased region" description="Low complexity" evidence="8">
    <location>
        <begin position="766"/>
        <end position="785"/>
    </location>
</feature>
<comment type="subcellular location">
    <subcellularLocation>
        <location evidence="1">Membrane</location>
    </subcellularLocation>
    <subcellularLocation>
        <location evidence="2">Secreted</location>
    </subcellularLocation>
</comment>
<protein>
    <recommendedName>
        <fullName evidence="9">Hedgehog/Intein (Hint) domain-containing protein</fullName>
    </recommendedName>
</protein>
<dbReference type="InterPro" id="IPR036844">
    <property type="entry name" value="Hint_dom_sf"/>
</dbReference>
<dbReference type="RefSeq" id="WP_165047190.1">
    <property type="nucleotide sequence ID" value="NZ_JAALFE010000002.1"/>
</dbReference>
<dbReference type="SUPFAM" id="SSF51294">
    <property type="entry name" value="Hedgehog/intein (Hint) domain"/>
    <property type="match status" value="1"/>
</dbReference>
<dbReference type="GO" id="GO:0016020">
    <property type="term" value="C:membrane"/>
    <property type="evidence" value="ECO:0007669"/>
    <property type="project" value="UniProtKB-SubCell"/>
</dbReference>
<dbReference type="Pfam" id="PF13403">
    <property type="entry name" value="Hint_2"/>
    <property type="match status" value="1"/>
</dbReference>
<keyword evidence="6" id="KW-0843">Virulence</keyword>
<dbReference type="GO" id="GO:0005576">
    <property type="term" value="C:extracellular region"/>
    <property type="evidence" value="ECO:0007669"/>
    <property type="project" value="UniProtKB-SubCell"/>
</dbReference>
<dbReference type="InterPro" id="IPR003995">
    <property type="entry name" value="RTX_toxin_determinant-A"/>
</dbReference>
<dbReference type="GO" id="GO:0005509">
    <property type="term" value="F:calcium ion binding"/>
    <property type="evidence" value="ECO:0007669"/>
    <property type="project" value="InterPro"/>
</dbReference>
<dbReference type="PANTHER" id="PTHR38340:SF1">
    <property type="entry name" value="S-LAYER PROTEIN"/>
    <property type="match status" value="1"/>
</dbReference>
<dbReference type="PROSITE" id="PS00330">
    <property type="entry name" value="HEMOLYSIN_CALCIUM"/>
    <property type="match status" value="7"/>
</dbReference>
<dbReference type="GO" id="GO:0090729">
    <property type="term" value="F:toxin activity"/>
    <property type="evidence" value="ECO:0007669"/>
    <property type="project" value="UniProtKB-KW"/>
</dbReference>
<dbReference type="PANTHER" id="PTHR38340">
    <property type="entry name" value="S-LAYER PROTEIN"/>
    <property type="match status" value="1"/>
</dbReference>
<keyword evidence="5" id="KW-0677">Repeat</keyword>
<keyword evidence="7" id="KW-0472">Membrane</keyword>
<comment type="caution">
    <text evidence="10">The sequence shown here is derived from an EMBL/GenBank/DDBJ whole genome shotgun (WGS) entry which is preliminary data.</text>
</comment>
<dbReference type="Gene3D" id="2.150.10.10">
    <property type="entry name" value="Serralysin-like metalloprotease, C-terminal"/>
    <property type="match status" value="9"/>
</dbReference>
<dbReference type="Proteomes" id="UP000474758">
    <property type="component" value="Unassembled WGS sequence"/>
</dbReference>
<evidence type="ECO:0000256" key="6">
    <source>
        <dbReference type="ARBA" id="ARBA00023026"/>
    </source>
</evidence>
<gene>
    <name evidence="10" type="ORF">G5V65_03785</name>
</gene>
<dbReference type="AlphaFoldDB" id="A0A6M1U1S0"/>
<evidence type="ECO:0000256" key="1">
    <source>
        <dbReference type="ARBA" id="ARBA00004370"/>
    </source>
</evidence>
<keyword evidence="3" id="KW-0964">Secreted</keyword>
<dbReference type="PRINTS" id="PR01488">
    <property type="entry name" value="RTXTOXINA"/>
</dbReference>
<sequence length="1140" mass="111580">MPTYVIDGYAVGSIVVTGGGTPTTGSTFRLDPNWSASAAALTVTVTDDDTGFSGSAATVLDGGQTGVVITAAGATVGSGVIRLGNGFVFSDPVAGSVTLYQVMIGSSVVGYVTTAPLQPGVMYTVTSTLATTAAGVPYGSLALLDYEQGDDNSLTGGSGNDSLRGGDGADTLSGGAGNDTILGGAGNDVISGGAGNDSLSGEDGDDRFLIVNASGIDSVFGGAGNDTISYAGATTGANVLFTGTGSGSQNLVGVTATTFSGIEAFEGGEFNDTLNASLITASVTLSGNGGADTINGGGGADALFGGDGADTIAGNAGNDLIDGGSSNDFLYGGLGNNTLVGGAGNDWLEASTGNDLLEGGEGIDSLYGGDANDTLYGGGDADSLYGGNGNDFLDGGDGNDLIDGGAGNDTLRGAAGNDSLYGQGGVDTFLIGDNEGVDALFGGASTDVLDTSLATGGVTVTYSGSGTGTVATVGTTATFSSVEALQGGAGNDTVFGGSGAERVNAGDGDDLLYGGAGSDSLAGGAGNDTLYAGSGTDTLLGDEGDDTFVVNPGDGTVNIFGGTGNDTVDFTAIGTAVEVDFSGAGAGITDIGPSDVSFSGVELIRTGAGNDTVNGGAGADRVETGAGNDRIFGGAGADILSGEDGRDSIEGGDGNDTLIGGAGIDTLYGGTGLDVIDYSASNAAVNINLRTWTATGGHAEGDVLAGVDGVVGSAFDDTIIGFDDESTSAGDFYYNIFEGGAGNDLIEGRGGSDALFGGADNDTVLGGDGNDTVDGGDGNDVLTGDAGNDTMSGGAGNDQLSGGTGNDSMDGGSGDDAMDGGSGNDAIAGGEGNDTLLGGAGNDTMSGGAGRDTYVFTPGSGSDVITDLDLTLIEGQFADRLDVSGLVDGTGNPVNWADAVVTSDGAGGALITFPGGETIRLVGIDPALISDKEDLVALGVPCFTTGTRLLTDRGEVPVEAIRAGDLVMTADHGLQPVIWAGGRHLDAAALASQPLLRPVLIRDGALGNRGDVLVSPNHAVLAEVDGAEMLVRAKHLAETGDARFRIAKGRREVGYHHILLERHGIVFAQGMATETLYPGPMAVAALGPAVAAEIALAFPLLAPVLAGLAEAELLYGPTARPVAKRRQLLSGPNPNRRAAA</sequence>
<evidence type="ECO:0000256" key="4">
    <source>
        <dbReference type="ARBA" id="ARBA00022656"/>
    </source>
</evidence>
<keyword evidence="4" id="KW-0800">Toxin</keyword>
<evidence type="ECO:0000313" key="11">
    <source>
        <dbReference type="Proteomes" id="UP000474758"/>
    </source>
</evidence>
<dbReference type="PRINTS" id="PR00313">
    <property type="entry name" value="CABNDNGRPT"/>
</dbReference>
<dbReference type="InterPro" id="IPR018511">
    <property type="entry name" value="Hemolysin-typ_Ca-bd_CS"/>
</dbReference>
<evidence type="ECO:0000259" key="9">
    <source>
        <dbReference type="Pfam" id="PF13403"/>
    </source>
</evidence>
<dbReference type="Pfam" id="PF00353">
    <property type="entry name" value="HemolysinCabind"/>
    <property type="match status" value="11"/>
</dbReference>
<dbReference type="InterPro" id="IPR011049">
    <property type="entry name" value="Serralysin-like_metalloprot_C"/>
</dbReference>
<name>A0A6M1U1S0_9RHOB</name>
<organism evidence="10 11">
    <name type="scientific">Paragemmobacter kunshanensis</name>
    <dbReference type="NCBI Taxonomy" id="2583234"/>
    <lineage>
        <taxon>Bacteria</taxon>
        <taxon>Pseudomonadati</taxon>
        <taxon>Pseudomonadota</taxon>
        <taxon>Alphaproteobacteria</taxon>
        <taxon>Rhodobacterales</taxon>
        <taxon>Paracoccaceae</taxon>
        <taxon>Paragemmobacter</taxon>
    </lineage>
</organism>
<dbReference type="InterPro" id="IPR028992">
    <property type="entry name" value="Hedgehog/Intein_dom"/>
</dbReference>
<accession>A0A6M1U1S0</accession>
<evidence type="ECO:0000256" key="2">
    <source>
        <dbReference type="ARBA" id="ARBA00004613"/>
    </source>
</evidence>